<dbReference type="InterPro" id="IPR029063">
    <property type="entry name" value="SAM-dependent_MTases_sf"/>
</dbReference>
<evidence type="ECO:0000313" key="2">
    <source>
        <dbReference type="Proteomes" id="UP000319255"/>
    </source>
</evidence>
<proteinExistence type="predicted"/>
<organism evidence="1 2">
    <name type="scientific">Amaricoccus solimangrovi</name>
    <dbReference type="NCBI Taxonomy" id="2589815"/>
    <lineage>
        <taxon>Bacteria</taxon>
        <taxon>Pseudomonadati</taxon>
        <taxon>Pseudomonadota</taxon>
        <taxon>Alphaproteobacteria</taxon>
        <taxon>Rhodobacterales</taxon>
        <taxon>Paracoccaceae</taxon>
        <taxon>Amaricoccus</taxon>
    </lineage>
</organism>
<dbReference type="CDD" id="cd02440">
    <property type="entry name" value="AdoMet_MTases"/>
    <property type="match status" value="1"/>
</dbReference>
<dbReference type="RefSeq" id="WP_140454362.1">
    <property type="nucleotide sequence ID" value="NZ_VFRP01000010.1"/>
</dbReference>
<keyword evidence="2" id="KW-1185">Reference proteome</keyword>
<dbReference type="Proteomes" id="UP000319255">
    <property type="component" value="Unassembled WGS sequence"/>
</dbReference>
<protein>
    <submittedName>
        <fullName evidence="1">Class I SAM-dependent methyltransferase</fullName>
    </submittedName>
</protein>
<dbReference type="GO" id="GO:0032259">
    <property type="term" value="P:methylation"/>
    <property type="evidence" value="ECO:0007669"/>
    <property type="project" value="UniProtKB-KW"/>
</dbReference>
<dbReference type="Gene3D" id="3.40.50.150">
    <property type="entry name" value="Vaccinia Virus protein VP39"/>
    <property type="match status" value="1"/>
</dbReference>
<dbReference type="OrthoDB" id="9807911at2"/>
<name>A0A501WQ77_9RHOB</name>
<keyword evidence="1" id="KW-0489">Methyltransferase</keyword>
<gene>
    <name evidence="1" type="ORF">FJM51_11870</name>
</gene>
<evidence type="ECO:0000313" key="1">
    <source>
        <dbReference type="EMBL" id="TPE50485.1"/>
    </source>
</evidence>
<dbReference type="AlphaFoldDB" id="A0A501WQ77"/>
<dbReference type="GO" id="GO:0008168">
    <property type="term" value="F:methyltransferase activity"/>
    <property type="evidence" value="ECO:0007669"/>
    <property type="project" value="UniProtKB-KW"/>
</dbReference>
<accession>A0A501WQ77</accession>
<sequence>MTKKRADPPDILHPPAADYDRVMAEAGYEGPTRAAAALAGAGAAHDAPLIEFGAGTGLVGVALRSLGFTAIDGLEPDPDMRAIARARPGGIYRQLLAWDWQGDPPVEPGTYMNAAAVGVLAPGWAPASVIDQGLRLIPPGGLFVFSISDLARNEIDYVGRIRENVDCGFVEIAFREYGRFLPGADLKADIYVLRRR</sequence>
<dbReference type="EMBL" id="VFRP01000010">
    <property type="protein sequence ID" value="TPE50485.1"/>
    <property type="molecule type" value="Genomic_DNA"/>
</dbReference>
<dbReference type="SUPFAM" id="SSF53335">
    <property type="entry name" value="S-adenosyl-L-methionine-dependent methyltransferases"/>
    <property type="match status" value="1"/>
</dbReference>
<reference evidence="1 2" key="1">
    <citation type="submission" date="2019-06" db="EMBL/GenBank/DDBJ databases">
        <title>A novel bacterium of genus Amaricoccus, isolated from marine sediment.</title>
        <authorList>
            <person name="Huang H."/>
            <person name="Mo K."/>
            <person name="Hu Y."/>
        </authorList>
    </citation>
    <scope>NUCLEOTIDE SEQUENCE [LARGE SCALE GENOMIC DNA]</scope>
    <source>
        <strain evidence="1 2">HB172011</strain>
    </source>
</reference>
<comment type="caution">
    <text evidence="1">The sequence shown here is derived from an EMBL/GenBank/DDBJ whole genome shotgun (WGS) entry which is preliminary data.</text>
</comment>
<keyword evidence="1" id="KW-0808">Transferase</keyword>